<comment type="caution">
    <text evidence="2">The sequence shown here is derived from an EMBL/GenBank/DDBJ whole genome shotgun (WGS) entry which is preliminary data.</text>
</comment>
<evidence type="ECO:0000259" key="1">
    <source>
        <dbReference type="Pfam" id="PF20231"/>
    </source>
</evidence>
<evidence type="ECO:0000313" key="2">
    <source>
        <dbReference type="EMBL" id="KAG1895706.1"/>
    </source>
</evidence>
<dbReference type="EMBL" id="JABBWK010000063">
    <property type="protein sequence ID" value="KAG1895706.1"/>
    <property type="molecule type" value="Genomic_DNA"/>
</dbReference>
<dbReference type="Pfam" id="PF20231">
    <property type="entry name" value="DUF6589"/>
    <property type="match status" value="1"/>
</dbReference>
<sequence length="430" mass="48100">MSLASKLSKVMQCLQDNGLSTSTFMSGILESSHVEHQDAKISLTSNTSQLCTLLNANKDSHPSIFSWAIALMCTDGDSIGSMRLGDESDDKSEEAFEGRPKKCQCCAAERNEALFVIKAVVAISICLQSSNKKCNYLQGWMGFFMKSTSVPEKVVEVLAHAGLSISLSSIHNAVMSVSKEISSKIRSEVCTLRAAFTYDNFDIAFKTSQPTLENWSSFVSATAATVVLLFGIDESNTITLKCSAQLWASDHRNTLLSVTPLMNEMRTMMDPYKKDTYSRQINPTKPSPQTAAFAWHVQAILINQYQKFKHFLKDLGEPETIKRIPVHMTHQIPCCVMDIKQSMTDGNIEVLEDLFRQGGIGDKRDSSFNADHDVDMTERIIFVHSDLLTKERLDTVRNSRQIKYTPKNCFQYVIFLLGLFHYKMACADAL</sequence>
<dbReference type="InterPro" id="IPR046496">
    <property type="entry name" value="DUF6589"/>
</dbReference>
<organism evidence="2 3">
    <name type="scientific">Suillus fuscotomentosus</name>
    <dbReference type="NCBI Taxonomy" id="1912939"/>
    <lineage>
        <taxon>Eukaryota</taxon>
        <taxon>Fungi</taxon>
        <taxon>Dikarya</taxon>
        <taxon>Basidiomycota</taxon>
        <taxon>Agaricomycotina</taxon>
        <taxon>Agaricomycetes</taxon>
        <taxon>Agaricomycetidae</taxon>
        <taxon>Boletales</taxon>
        <taxon>Suillineae</taxon>
        <taxon>Suillaceae</taxon>
        <taxon>Suillus</taxon>
    </lineage>
</organism>
<dbReference type="AlphaFoldDB" id="A0AAD4HGU1"/>
<feature type="non-terminal residue" evidence="2">
    <location>
        <position position="1"/>
    </location>
</feature>
<gene>
    <name evidence="2" type="ORF">F5891DRAFT_928633</name>
</gene>
<dbReference type="Proteomes" id="UP001195769">
    <property type="component" value="Unassembled WGS sequence"/>
</dbReference>
<dbReference type="GeneID" id="64668216"/>
<name>A0AAD4HGU1_9AGAM</name>
<feature type="domain" description="DUF6589" evidence="1">
    <location>
        <begin position="290"/>
        <end position="430"/>
    </location>
</feature>
<protein>
    <recommendedName>
        <fullName evidence="1">DUF6589 domain-containing protein</fullName>
    </recommendedName>
</protein>
<keyword evidence="3" id="KW-1185">Reference proteome</keyword>
<proteinExistence type="predicted"/>
<evidence type="ECO:0000313" key="3">
    <source>
        <dbReference type="Proteomes" id="UP001195769"/>
    </source>
</evidence>
<dbReference type="RefSeq" id="XP_041221282.1">
    <property type="nucleotide sequence ID" value="XM_041373918.1"/>
</dbReference>
<accession>A0AAD4HGU1</accession>
<reference evidence="2" key="1">
    <citation type="journal article" date="2020" name="New Phytol.">
        <title>Comparative genomics reveals dynamic genome evolution in host specialist ectomycorrhizal fungi.</title>
        <authorList>
            <person name="Lofgren L.A."/>
            <person name="Nguyen N.H."/>
            <person name="Vilgalys R."/>
            <person name="Ruytinx J."/>
            <person name="Liao H.L."/>
            <person name="Branco S."/>
            <person name="Kuo A."/>
            <person name="LaButti K."/>
            <person name="Lipzen A."/>
            <person name="Andreopoulos W."/>
            <person name="Pangilinan J."/>
            <person name="Riley R."/>
            <person name="Hundley H."/>
            <person name="Na H."/>
            <person name="Barry K."/>
            <person name="Grigoriev I.V."/>
            <person name="Stajich J.E."/>
            <person name="Kennedy P.G."/>
        </authorList>
    </citation>
    <scope>NUCLEOTIDE SEQUENCE</scope>
    <source>
        <strain evidence="2">FC203</strain>
    </source>
</reference>